<evidence type="ECO:0000259" key="2">
    <source>
        <dbReference type="Pfam" id="PF24924"/>
    </source>
</evidence>
<reference evidence="3" key="1">
    <citation type="submission" date="2018-05" db="EMBL/GenBank/DDBJ databases">
        <title>Draft genome of Mucuna pruriens seed.</title>
        <authorList>
            <person name="Nnadi N.E."/>
            <person name="Vos R."/>
            <person name="Hasami M.H."/>
            <person name="Devisetty U.K."/>
            <person name="Aguiy J.C."/>
        </authorList>
    </citation>
    <scope>NUCLEOTIDE SEQUENCE [LARGE SCALE GENOMIC DNA]</scope>
    <source>
        <strain evidence="3">JCA_2017</strain>
    </source>
</reference>
<gene>
    <name evidence="3" type="ORF">CR513_21747</name>
</gene>
<evidence type="ECO:0000313" key="4">
    <source>
        <dbReference type="Proteomes" id="UP000257109"/>
    </source>
</evidence>
<evidence type="ECO:0000313" key="3">
    <source>
        <dbReference type="EMBL" id="RDX95694.1"/>
    </source>
</evidence>
<feature type="non-terminal residue" evidence="3">
    <location>
        <position position="1"/>
    </location>
</feature>
<feature type="compositionally biased region" description="Polar residues" evidence="1">
    <location>
        <begin position="104"/>
        <end position="120"/>
    </location>
</feature>
<dbReference type="EMBL" id="QJKJ01004063">
    <property type="protein sequence ID" value="RDX95694.1"/>
    <property type="molecule type" value="Genomic_DNA"/>
</dbReference>
<dbReference type="PANTHER" id="PTHR48154">
    <property type="entry name" value="PROTEIN, PUTATIVE-RELATED"/>
    <property type="match status" value="1"/>
</dbReference>
<keyword evidence="4" id="KW-1185">Reference proteome</keyword>
<dbReference type="Proteomes" id="UP000257109">
    <property type="component" value="Unassembled WGS sequence"/>
</dbReference>
<sequence>MSKRRRNHNGLEGIPRVYIEERLLQFQEEQDWAAVIDMLGLLFYGMVLFPYVEDYVDLAAMEVVLAKRDRGENPTMAVLANTYYTLNYCSERKVENLRDRKPTGENTTGRSDTLGLTSSEKGSRGGLEAAGSPQATGPSLNNESTSWVSHGVVSSISTKEPELMKYRRHSRSRHSKAL</sequence>
<dbReference type="InterPro" id="IPR056647">
    <property type="entry name" value="DUF7745"/>
</dbReference>
<dbReference type="OrthoDB" id="976209at2759"/>
<accession>A0A371GYS0</accession>
<proteinExistence type="predicted"/>
<feature type="region of interest" description="Disordered" evidence="1">
    <location>
        <begin position="97"/>
        <end position="178"/>
    </location>
</feature>
<dbReference type="PANTHER" id="PTHR48154:SF1">
    <property type="entry name" value="PROTEIN, PUTATIVE-RELATED"/>
    <property type="match status" value="1"/>
</dbReference>
<feature type="compositionally biased region" description="Polar residues" evidence="1">
    <location>
        <begin position="133"/>
        <end position="158"/>
    </location>
</feature>
<protein>
    <recommendedName>
        <fullName evidence="2">DUF7745 domain-containing protein</fullName>
    </recommendedName>
</protein>
<comment type="caution">
    <text evidence="3">The sequence shown here is derived from an EMBL/GenBank/DDBJ whole genome shotgun (WGS) entry which is preliminary data.</text>
</comment>
<feature type="compositionally biased region" description="Basic residues" evidence="1">
    <location>
        <begin position="166"/>
        <end position="178"/>
    </location>
</feature>
<dbReference type="AlphaFoldDB" id="A0A371GYS0"/>
<organism evidence="3 4">
    <name type="scientific">Mucuna pruriens</name>
    <name type="common">Velvet bean</name>
    <name type="synonym">Dolichos pruriens</name>
    <dbReference type="NCBI Taxonomy" id="157652"/>
    <lineage>
        <taxon>Eukaryota</taxon>
        <taxon>Viridiplantae</taxon>
        <taxon>Streptophyta</taxon>
        <taxon>Embryophyta</taxon>
        <taxon>Tracheophyta</taxon>
        <taxon>Spermatophyta</taxon>
        <taxon>Magnoliopsida</taxon>
        <taxon>eudicotyledons</taxon>
        <taxon>Gunneridae</taxon>
        <taxon>Pentapetalae</taxon>
        <taxon>rosids</taxon>
        <taxon>fabids</taxon>
        <taxon>Fabales</taxon>
        <taxon>Fabaceae</taxon>
        <taxon>Papilionoideae</taxon>
        <taxon>50 kb inversion clade</taxon>
        <taxon>NPAAA clade</taxon>
        <taxon>indigoferoid/millettioid clade</taxon>
        <taxon>Phaseoleae</taxon>
        <taxon>Mucuna</taxon>
    </lineage>
</organism>
<feature type="domain" description="DUF7745" evidence="2">
    <location>
        <begin position="6"/>
        <end position="94"/>
    </location>
</feature>
<dbReference type="Pfam" id="PF24924">
    <property type="entry name" value="DUF7745"/>
    <property type="match status" value="1"/>
</dbReference>
<name>A0A371GYS0_MUCPR</name>
<evidence type="ECO:0000256" key="1">
    <source>
        <dbReference type="SAM" id="MobiDB-lite"/>
    </source>
</evidence>